<comment type="caution">
    <text evidence="1">The sequence shown here is derived from an EMBL/GenBank/DDBJ whole genome shotgun (WGS) entry which is preliminary data.</text>
</comment>
<reference evidence="1" key="1">
    <citation type="journal article" date="2014" name="Front. Microbiol.">
        <title>High frequency of phylogenetically diverse reductive dehalogenase-homologous genes in deep subseafloor sedimentary metagenomes.</title>
        <authorList>
            <person name="Kawai M."/>
            <person name="Futagami T."/>
            <person name="Toyoda A."/>
            <person name="Takaki Y."/>
            <person name="Nishi S."/>
            <person name="Hori S."/>
            <person name="Arai W."/>
            <person name="Tsubouchi T."/>
            <person name="Morono Y."/>
            <person name="Uchiyama I."/>
            <person name="Ito T."/>
            <person name="Fujiyama A."/>
            <person name="Inagaki F."/>
            <person name="Takami H."/>
        </authorList>
    </citation>
    <scope>NUCLEOTIDE SEQUENCE</scope>
    <source>
        <strain evidence="1">Expedition CK06-06</strain>
    </source>
</reference>
<feature type="non-terminal residue" evidence="1">
    <location>
        <position position="260"/>
    </location>
</feature>
<gene>
    <name evidence="1" type="ORF">S01H1_03671</name>
</gene>
<dbReference type="AlphaFoldDB" id="X0SE55"/>
<evidence type="ECO:0000313" key="1">
    <source>
        <dbReference type="EMBL" id="GAF79289.1"/>
    </source>
</evidence>
<proteinExistence type="predicted"/>
<accession>X0SE55</accession>
<name>X0SE55_9ZZZZ</name>
<dbReference type="EMBL" id="BARS01001981">
    <property type="protein sequence ID" value="GAF79289.1"/>
    <property type="molecule type" value="Genomic_DNA"/>
</dbReference>
<protein>
    <submittedName>
        <fullName evidence="1">Uncharacterized protein</fullName>
    </submittedName>
</protein>
<sequence>MEIAKYPRPPRDTGVGFHWIPDEQHYGKSVLDAFLPELIAMGTSWLVLPSTLDRPIPEYSVKSLLGANIEPVIKINTTYDCCLDQQHLRRLCETYAHWGVHYIFIFDQPNLMREWKQWNALDLPDCFMDYLLPCLETMFAINDIVPVFTPLAPEGNYHDLEFLKRCLDVVNSKGKDYLYDKLAIGIHNYAANKPLTWGKGGQADWPCAQPYRCPPGCENHCGFSMFEWYDEIVRERAGHSLPFICAGNGVLVGCREHDYY</sequence>
<organism evidence="1">
    <name type="scientific">marine sediment metagenome</name>
    <dbReference type="NCBI Taxonomy" id="412755"/>
    <lineage>
        <taxon>unclassified sequences</taxon>
        <taxon>metagenomes</taxon>
        <taxon>ecological metagenomes</taxon>
    </lineage>
</organism>